<gene>
    <name evidence="1" type="ORF">B193_1342</name>
</gene>
<comment type="caution">
    <text evidence="1">The sequence shown here is derived from an EMBL/GenBank/DDBJ whole genome shotgun (WGS) entry which is preliminary data.</text>
</comment>
<dbReference type="SUPFAM" id="SSF52058">
    <property type="entry name" value="L domain-like"/>
    <property type="match status" value="1"/>
</dbReference>
<sequence length="982" mass="110066">MASRKRTSPDKRINAILDKWKKPRAKSASFQDGVVTISGFIQEHSDKNSFPKQLRSYLPQIEAFHFENCQIEGNWLANLNWFNKATKYSFKFTKISGRSDALSHMTELTLDHMAGEQVVHLISQAKGDQLKKLHIEWVNITQELNALIAALAQLTDLTIKSVKTVGGFGPKQELASLDLEQITLDPDFIFWLKERRGLSSIRLSRIQLEEPLSGEVFTNAVRIVLDTCSFSKLEPCDCPNLKELTIHGLPIIDIPDGYIGHKLTKLSIQYTQISTIASISNLSQLEELHLGNNSQLQTLPNKMSCLTTLERLSFAGLTLPGGLPPWLSDAEALERLDLTGCSLGTLSSNIGNCLAQRFIIVENIPDDVSIKRIPDNENDAFVAVRGLSIADMDARLLTLSPKPKELLSYYYNQNRLTAHEIKVFVLGTNAALARRALESILSEPEIAELATSARGFRMMDLRPYDFKQIGRASRFDSDVSLHVYEMSDSPVHSLAHPLFFSESSLYVVVLNSSGGARIEQEMQYWLTLLESHCANGHIVFCLAKTEKAGPPLQGVAPPPCLRRTTWTSDFCRLDLTDDEEKDGELAPQELLETIVRGIGEVKTYHWQVPEQWIRIKKHLQSLFRGLDALNLARLQGIIEYYHSVEDKEKSSKRGTPQGVIQGIIRWLREIGAMECRDGPSALPDHVFASRWFASCLYGVLDYAQMLGGTVTSRRITERADDDDDEIIATSFSQRAELVFDSLLTAGLCLPFDLNTGIRQEDAYYFPMVAGMLASQKAMGGKAIQGDISAEIRNLMKMEPGKNAHYLVRCPIVTEGLLSSFITRAYDDIQRSSFGEQATILLGHDGLFAWTVTNGPLPDQTSLQLFIAGAIGSPGDIHIFMAAPDTGSGSSADNVSPQRRKLARLILDCLDKTLTSVIHSPEIRKKCRVFFEQRKDDEYFTIPLDEILDYYKSRREDYYCVQVETTLKVYKLYEAYAPEKNTD</sequence>
<dbReference type="PATRIC" id="fig|1206767.3.peg.1311"/>
<evidence type="ECO:0000313" key="1">
    <source>
        <dbReference type="EMBL" id="EKO39932.1"/>
    </source>
</evidence>
<dbReference type="EMBL" id="ALAO01000103">
    <property type="protein sequence ID" value="EKO39932.1"/>
    <property type="molecule type" value="Genomic_DNA"/>
</dbReference>
<proteinExistence type="predicted"/>
<protein>
    <submittedName>
        <fullName evidence="1">Leucine Rich Repeat (LRR)-containing protein</fullName>
    </submittedName>
</protein>
<dbReference type="Gene3D" id="3.80.10.10">
    <property type="entry name" value="Ribonuclease Inhibitor"/>
    <property type="match status" value="1"/>
</dbReference>
<reference evidence="1 2" key="1">
    <citation type="submission" date="2012-07" db="EMBL/GenBank/DDBJ databases">
        <title>Draft genome sequence of Desulfovibrio magneticus str. Maddingley MBC34 obtained from a metagenomic sequence of a methanogenic enrichment isolated from coal-seam formation water in Victoria, Australia.</title>
        <authorList>
            <person name="Greenfield P."/>
            <person name="Hendry P."/>
            <person name="Li D."/>
            <person name="Rosewarne C.P."/>
            <person name="Tran-Dinh N."/>
            <person name="Elbourne L.D.H."/>
            <person name="Paulsen I.T."/>
            <person name="Midgley D.J."/>
        </authorList>
    </citation>
    <scope>NUCLEOTIDE SEQUENCE [LARGE SCALE GENOMIC DNA]</scope>
    <source>
        <strain evidence="2">Maddingley MBC34</strain>
    </source>
</reference>
<evidence type="ECO:0000313" key="2">
    <source>
        <dbReference type="Proteomes" id="UP000006272"/>
    </source>
</evidence>
<dbReference type="Proteomes" id="UP000006272">
    <property type="component" value="Unassembled WGS sequence"/>
</dbReference>
<dbReference type="PANTHER" id="PTHR48057">
    <property type="entry name" value="LEUCINE-RICH REPEAT SERINE/THREONINE-PROTEIN KINASE 1"/>
    <property type="match status" value="1"/>
</dbReference>
<organism evidence="1 2">
    <name type="scientific">Solidesulfovibrio magneticus str. Maddingley MBC34</name>
    <dbReference type="NCBI Taxonomy" id="1206767"/>
    <lineage>
        <taxon>Bacteria</taxon>
        <taxon>Pseudomonadati</taxon>
        <taxon>Thermodesulfobacteriota</taxon>
        <taxon>Desulfovibrionia</taxon>
        <taxon>Desulfovibrionales</taxon>
        <taxon>Desulfovibrionaceae</taxon>
        <taxon>Solidesulfovibrio</taxon>
    </lineage>
</organism>
<dbReference type="PANTHER" id="PTHR48057:SF7">
    <property type="entry name" value="LEUCINE-RICH REPEAT SERINE_THREONINE-PROTEIN KINASE 1"/>
    <property type="match status" value="1"/>
</dbReference>
<accession>K6FMY9</accession>
<dbReference type="InterPro" id="IPR032675">
    <property type="entry name" value="LRR_dom_sf"/>
</dbReference>
<name>K6FMY9_9BACT</name>
<dbReference type="AlphaFoldDB" id="K6FMY9"/>
<dbReference type="InterPro" id="IPR052595">
    <property type="entry name" value="LRRC69/RLP"/>
</dbReference>